<dbReference type="InterPro" id="IPR006574">
    <property type="entry name" value="PRY"/>
</dbReference>
<feature type="domain" description="SPRY-associated" evidence="2">
    <location>
        <begin position="45"/>
        <end position="93"/>
    </location>
</feature>
<dbReference type="InterPro" id="IPR013320">
    <property type="entry name" value="ConA-like_dom_sf"/>
</dbReference>
<accession>A0ABD1JGU3</accession>
<evidence type="ECO:0000313" key="4">
    <source>
        <dbReference type="Proteomes" id="UP001591681"/>
    </source>
</evidence>
<evidence type="ECO:0000259" key="2">
    <source>
        <dbReference type="SMART" id="SM00589"/>
    </source>
</evidence>
<sequence length="98" mass="11039">MTGKRRGEERRGGGGEEGRGEERRGGERRGERRGEERRGEERTDACELTLDINTTHPELKLSEDNRSVTKGDYPDRPQRFDVCPQLLCAQGHTGCHCG</sequence>
<feature type="compositionally biased region" description="Basic and acidic residues" evidence="1">
    <location>
        <begin position="57"/>
        <end position="76"/>
    </location>
</feature>
<dbReference type="EMBL" id="JBHFQA010000015">
    <property type="protein sequence ID" value="KAL2086279.1"/>
    <property type="molecule type" value="Genomic_DNA"/>
</dbReference>
<feature type="region of interest" description="Disordered" evidence="1">
    <location>
        <begin position="1"/>
        <end position="76"/>
    </location>
</feature>
<comment type="caution">
    <text evidence="3">The sequence shown here is derived from an EMBL/GenBank/DDBJ whole genome shotgun (WGS) entry which is preliminary data.</text>
</comment>
<evidence type="ECO:0000313" key="3">
    <source>
        <dbReference type="EMBL" id="KAL2086279.1"/>
    </source>
</evidence>
<dbReference type="SUPFAM" id="SSF49899">
    <property type="entry name" value="Concanavalin A-like lectins/glucanases"/>
    <property type="match status" value="1"/>
</dbReference>
<dbReference type="Proteomes" id="UP001591681">
    <property type="component" value="Unassembled WGS sequence"/>
</dbReference>
<keyword evidence="4" id="KW-1185">Reference proteome</keyword>
<evidence type="ECO:0000256" key="1">
    <source>
        <dbReference type="SAM" id="MobiDB-lite"/>
    </source>
</evidence>
<dbReference type="AlphaFoldDB" id="A0ABD1JGU3"/>
<dbReference type="SMART" id="SM00589">
    <property type="entry name" value="PRY"/>
    <property type="match status" value="1"/>
</dbReference>
<dbReference type="Gene3D" id="2.60.120.920">
    <property type="match status" value="1"/>
</dbReference>
<proteinExistence type="predicted"/>
<dbReference type="Pfam" id="PF13765">
    <property type="entry name" value="PRY"/>
    <property type="match status" value="1"/>
</dbReference>
<name>A0ABD1JGU3_9TELE</name>
<gene>
    <name evidence="3" type="ORF">ACEWY4_017338</name>
</gene>
<dbReference type="InterPro" id="IPR043136">
    <property type="entry name" value="B30.2/SPRY_sf"/>
</dbReference>
<feature type="compositionally biased region" description="Basic and acidic residues" evidence="1">
    <location>
        <begin position="1"/>
        <end position="45"/>
    </location>
</feature>
<organism evidence="3 4">
    <name type="scientific">Coilia grayii</name>
    <name type="common">Gray's grenadier anchovy</name>
    <dbReference type="NCBI Taxonomy" id="363190"/>
    <lineage>
        <taxon>Eukaryota</taxon>
        <taxon>Metazoa</taxon>
        <taxon>Chordata</taxon>
        <taxon>Craniata</taxon>
        <taxon>Vertebrata</taxon>
        <taxon>Euteleostomi</taxon>
        <taxon>Actinopterygii</taxon>
        <taxon>Neopterygii</taxon>
        <taxon>Teleostei</taxon>
        <taxon>Clupei</taxon>
        <taxon>Clupeiformes</taxon>
        <taxon>Clupeoidei</taxon>
        <taxon>Engraulidae</taxon>
        <taxon>Coilinae</taxon>
        <taxon>Coilia</taxon>
    </lineage>
</organism>
<reference evidence="3 4" key="1">
    <citation type="submission" date="2024-09" db="EMBL/GenBank/DDBJ databases">
        <title>A chromosome-level genome assembly of Gray's grenadier anchovy, Coilia grayii.</title>
        <authorList>
            <person name="Fu Z."/>
        </authorList>
    </citation>
    <scope>NUCLEOTIDE SEQUENCE [LARGE SCALE GENOMIC DNA]</scope>
    <source>
        <strain evidence="3">G4</strain>
        <tissue evidence="3">Muscle</tissue>
    </source>
</reference>
<protein>
    <recommendedName>
        <fullName evidence="2">SPRY-associated domain-containing protein</fullName>
    </recommendedName>
</protein>